<dbReference type="Proteomes" id="UP000463857">
    <property type="component" value="Chromosome"/>
</dbReference>
<protein>
    <submittedName>
        <fullName evidence="2">DUF3017 domain-containing protein</fullName>
    </submittedName>
</protein>
<evidence type="ECO:0000313" key="2">
    <source>
        <dbReference type="EMBL" id="QHC01459.1"/>
    </source>
</evidence>
<feature type="transmembrane region" description="Helical" evidence="1">
    <location>
        <begin position="42"/>
        <end position="69"/>
    </location>
</feature>
<sequence>MPGLSKDRLRGGSRRQAFYIAVWAIVVVGALLIAAAQWRKGLVAFAGAIYLAGVARALLPPHLVGWLAVRNRTSDVIFCAIIGTVMLIAAITATDITAA</sequence>
<dbReference type="InParanoid" id="A0A7L4YRQ1"/>
<dbReference type="RefSeq" id="WP_159546594.1">
    <property type="nucleotide sequence ID" value="NZ_CP047156.1"/>
</dbReference>
<dbReference type="OrthoDB" id="4411540at2"/>
<dbReference type="Pfam" id="PF11222">
    <property type="entry name" value="DUF3017"/>
    <property type="match status" value="1"/>
</dbReference>
<reference evidence="2 3" key="1">
    <citation type="journal article" date="2018" name="Int. J. Syst. Evol. Microbiol.">
        <title>Epidermidibacterium keratini gen. nov., sp. nov., a member of the family Sporichthyaceae, isolated from keratin epidermis.</title>
        <authorList>
            <person name="Lee D.G."/>
            <person name="Trujillo M.E."/>
            <person name="Kang S."/>
            <person name="Nam J.J."/>
            <person name="Kim Y.J."/>
        </authorList>
    </citation>
    <scope>NUCLEOTIDE SEQUENCE [LARGE SCALE GENOMIC DNA]</scope>
    <source>
        <strain evidence="2 3">EPI-7</strain>
    </source>
</reference>
<evidence type="ECO:0000256" key="1">
    <source>
        <dbReference type="SAM" id="Phobius"/>
    </source>
</evidence>
<organism evidence="2 3">
    <name type="scientific">Epidermidibacterium keratini</name>
    <dbReference type="NCBI Taxonomy" id="1891644"/>
    <lineage>
        <taxon>Bacteria</taxon>
        <taxon>Bacillati</taxon>
        <taxon>Actinomycetota</taxon>
        <taxon>Actinomycetes</taxon>
        <taxon>Sporichthyales</taxon>
        <taxon>Sporichthyaceae</taxon>
        <taxon>Epidermidibacterium</taxon>
    </lineage>
</organism>
<feature type="transmembrane region" description="Helical" evidence="1">
    <location>
        <begin position="76"/>
        <end position="94"/>
    </location>
</feature>
<dbReference type="EMBL" id="CP047156">
    <property type="protein sequence ID" value="QHC01459.1"/>
    <property type="molecule type" value="Genomic_DNA"/>
</dbReference>
<keyword evidence="1" id="KW-0812">Transmembrane</keyword>
<gene>
    <name evidence="2" type="ORF">EK0264_14955</name>
</gene>
<evidence type="ECO:0000313" key="3">
    <source>
        <dbReference type="Proteomes" id="UP000463857"/>
    </source>
</evidence>
<accession>A0A7L4YRQ1</accession>
<dbReference type="InterPro" id="IPR021385">
    <property type="entry name" value="DUF3017"/>
</dbReference>
<dbReference type="KEGG" id="eke:EK0264_14955"/>
<feature type="transmembrane region" description="Helical" evidence="1">
    <location>
        <begin position="17"/>
        <end position="36"/>
    </location>
</feature>
<keyword evidence="1" id="KW-1133">Transmembrane helix</keyword>
<dbReference type="AlphaFoldDB" id="A0A7L4YRQ1"/>
<keyword evidence="3" id="KW-1185">Reference proteome</keyword>
<name>A0A7L4YRQ1_9ACTN</name>
<proteinExistence type="predicted"/>
<keyword evidence="1" id="KW-0472">Membrane</keyword>